<comment type="catalytic activity">
    <reaction evidence="9">
        <text>L-seryl-[protein] + ATP = O-phospho-L-seryl-[protein] + ADP + H(+)</text>
        <dbReference type="Rhea" id="RHEA:17989"/>
        <dbReference type="Rhea" id="RHEA-COMP:9863"/>
        <dbReference type="Rhea" id="RHEA-COMP:11604"/>
        <dbReference type="ChEBI" id="CHEBI:15378"/>
        <dbReference type="ChEBI" id="CHEBI:29999"/>
        <dbReference type="ChEBI" id="CHEBI:30616"/>
        <dbReference type="ChEBI" id="CHEBI:83421"/>
        <dbReference type="ChEBI" id="CHEBI:456216"/>
        <dbReference type="EC" id="2.7.11.1"/>
    </reaction>
</comment>
<dbReference type="GeneID" id="11501984"/>
<dbReference type="FunFam" id="1.10.510.10:FF:000499">
    <property type="entry name" value="Serine/threonine-protein kinase KIC1"/>
    <property type="match status" value="1"/>
</dbReference>
<dbReference type="InterPro" id="IPR001245">
    <property type="entry name" value="Ser-Thr/Tyr_kinase_cat_dom"/>
</dbReference>
<dbReference type="GO" id="GO:0005524">
    <property type="term" value="F:ATP binding"/>
    <property type="evidence" value="ECO:0007669"/>
    <property type="project" value="UniProtKB-UniRule"/>
</dbReference>
<dbReference type="InParanoid" id="G8ZQT0"/>
<dbReference type="GO" id="GO:1903024">
    <property type="term" value="P:positive regulation of ascospore-type prospore membrane formation"/>
    <property type="evidence" value="ECO:0007669"/>
    <property type="project" value="EnsemblFungi"/>
</dbReference>
<dbReference type="Proteomes" id="UP000005627">
    <property type="component" value="Chromosome 3"/>
</dbReference>
<keyword evidence="7 10" id="KW-0067">ATP-binding</keyword>
<dbReference type="KEGG" id="tdl:TDEL_0C06780"/>
<dbReference type="GO" id="GO:0030476">
    <property type="term" value="P:ascospore wall assembly"/>
    <property type="evidence" value="ECO:0007669"/>
    <property type="project" value="EnsemblFungi"/>
</dbReference>
<dbReference type="OrthoDB" id="248923at2759"/>
<dbReference type="EMBL" id="HE616744">
    <property type="protein sequence ID" value="CCE91567.1"/>
    <property type="molecule type" value="Genomic_DNA"/>
</dbReference>
<protein>
    <recommendedName>
        <fullName evidence="2">non-specific serine/threonine protein kinase</fullName>
        <ecNumber evidence="2">2.7.11.1</ecNumber>
    </recommendedName>
</protein>
<keyword evidence="4" id="KW-0808">Transferase</keyword>
<dbReference type="GO" id="GO:0005634">
    <property type="term" value="C:nucleus"/>
    <property type="evidence" value="ECO:0007669"/>
    <property type="project" value="EnsemblFungi"/>
</dbReference>
<evidence type="ECO:0000256" key="1">
    <source>
        <dbReference type="ARBA" id="ARBA00008874"/>
    </source>
</evidence>
<evidence type="ECO:0000256" key="9">
    <source>
        <dbReference type="ARBA" id="ARBA00048679"/>
    </source>
</evidence>
<dbReference type="HOGENOM" id="CLU_000288_63_23_1"/>
<evidence type="ECO:0000256" key="6">
    <source>
        <dbReference type="ARBA" id="ARBA00022777"/>
    </source>
</evidence>
<dbReference type="PROSITE" id="PS00107">
    <property type="entry name" value="PROTEIN_KINASE_ATP"/>
    <property type="match status" value="1"/>
</dbReference>
<dbReference type="PROSITE" id="PS50011">
    <property type="entry name" value="PROTEIN_KINASE_DOM"/>
    <property type="match status" value="1"/>
</dbReference>
<keyword evidence="13" id="KW-1185">Reference proteome</keyword>
<comment type="similarity">
    <text evidence="1">Belongs to the protein kinase superfamily. STE Ser/Thr protein kinase family. STE20 subfamily.</text>
</comment>
<proteinExistence type="inferred from homology"/>
<dbReference type="PANTHER" id="PTHR48012">
    <property type="entry name" value="STERILE20-LIKE KINASE, ISOFORM B-RELATED"/>
    <property type="match status" value="1"/>
</dbReference>
<organism evidence="12 13">
    <name type="scientific">Torulaspora delbrueckii</name>
    <name type="common">Yeast</name>
    <name type="synonym">Candida colliculosa</name>
    <dbReference type="NCBI Taxonomy" id="4950"/>
    <lineage>
        <taxon>Eukaryota</taxon>
        <taxon>Fungi</taxon>
        <taxon>Dikarya</taxon>
        <taxon>Ascomycota</taxon>
        <taxon>Saccharomycotina</taxon>
        <taxon>Saccharomycetes</taxon>
        <taxon>Saccharomycetales</taxon>
        <taxon>Saccharomycetaceae</taxon>
        <taxon>Torulaspora</taxon>
    </lineage>
</organism>
<evidence type="ECO:0000256" key="8">
    <source>
        <dbReference type="ARBA" id="ARBA00047899"/>
    </source>
</evidence>
<reference evidence="12 13" key="1">
    <citation type="journal article" date="2011" name="Proc. Natl. Acad. Sci. U.S.A.">
        <title>Evolutionary erosion of yeast sex chromosomes by mating-type switching accidents.</title>
        <authorList>
            <person name="Gordon J.L."/>
            <person name="Armisen D."/>
            <person name="Proux-Wera E."/>
            <person name="Oheigeartaigh S.S."/>
            <person name="Byrne K.P."/>
            <person name="Wolfe K.H."/>
        </authorList>
    </citation>
    <scope>NUCLEOTIDE SEQUENCE [LARGE SCALE GENOMIC DNA]</scope>
    <source>
        <strain evidence="13">ATCC 10662 / CBS 1146 / NBRC 0425 / NCYC 2629 / NRRL Y-866</strain>
    </source>
</reference>
<evidence type="ECO:0000256" key="5">
    <source>
        <dbReference type="ARBA" id="ARBA00022741"/>
    </source>
</evidence>
<feature type="binding site" evidence="10">
    <location>
        <position position="46"/>
    </location>
    <ligand>
        <name>ATP</name>
        <dbReference type="ChEBI" id="CHEBI:30616"/>
    </ligand>
</feature>
<dbReference type="GO" id="GO:0051229">
    <property type="term" value="P:meiotic spindle disassembly"/>
    <property type="evidence" value="ECO:0007669"/>
    <property type="project" value="EnsemblFungi"/>
</dbReference>
<dbReference type="Pfam" id="PF00069">
    <property type="entry name" value="Pkinase"/>
    <property type="match status" value="1"/>
</dbReference>
<dbReference type="FunCoup" id="G8ZQT0">
    <property type="interactions" value="837"/>
</dbReference>
<keyword evidence="3" id="KW-0723">Serine/threonine-protein kinase</keyword>
<evidence type="ECO:0000256" key="7">
    <source>
        <dbReference type="ARBA" id="ARBA00022840"/>
    </source>
</evidence>
<comment type="catalytic activity">
    <reaction evidence="8">
        <text>L-threonyl-[protein] + ATP = O-phospho-L-threonyl-[protein] + ADP + H(+)</text>
        <dbReference type="Rhea" id="RHEA:46608"/>
        <dbReference type="Rhea" id="RHEA-COMP:11060"/>
        <dbReference type="Rhea" id="RHEA-COMP:11605"/>
        <dbReference type="ChEBI" id="CHEBI:15378"/>
        <dbReference type="ChEBI" id="CHEBI:30013"/>
        <dbReference type="ChEBI" id="CHEBI:30616"/>
        <dbReference type="ChEBI" id="CHEBI:61977"/>
        <dbReference type="ChEBI" id="CHEBI:456216"/>
        <dbReference type="EC" id="2.7.11.1"/>
    </reaction>
</comment>
<dbReference type="STRING" id="1076872.G8ZQT0"/>
<evidence type="ECO:0000313" key="13">
    <source>
        <dbReference type="Proteomes" id="UP000005627"/>
    </source>
</evidence>
<sequence>MKMTIDECECSHPSSLYSIKQCVGRGNFGDVYKACEKVSGKVVAVKVVNLEHTDEDINLLAQEIFFLAELKSPYITNYITTMTEDVSMWIIMEYCGGGSCADLLRNIYNCGLPESKSAYITREVLKGLEYLHEQKKIHRDIKAANILLTDEGKVKLGDFGVSGQIRATLKRGTFVGTPFWMAPEVVSKDSDGYDEKADIWSLGITVYELLKGSPPLYKCDPMKVMVNLPKRKPPVLHGHYSSAAKHFVASCLVKNPKNRPSAVELLNSEFVTNLQISDLKSDVEFVKKKKSKDDYRRTPKFSLQEKLYNGSVSSLRWDFNTISSTKRKIISTTIRDQASPDTPRSPLSSNMNSPFQAQDQAITPITNATSPSFRNYNKHYEVGTPMEIDFESPNLQDMKPKGFDYLKNVVSHTFNRMYERAHDDETRMHVDQMLDRFISTESKIPGFSEVFVEEISLRLDSIKRYLAK</sequence>
<evidence type="ECO:0000313" key="12">
    <source>
        <dbReference type="EMBL" id="CCE91567.1"/>
    </source>
</evidence>
<accession>G8ZQT0</accession>
<evidence type="ECO:0000256" key="3">
    <source>
        <dbReference type="ARBA" id="ARBA00022527"/>
    </source>
</evidence>
<dbReference type="InterPro" id="IPR017441">
    <property type="entry name" value="Protein_kinase_ATP_BS"/>
</dbReference>
<dbReference type="Gene3D" id="1.10.510.10">
    <property type="entry name" value="Transferase(Phosphotransferase) domain 1"/>
    <property type="match status" value="1"/>
</dbReference>
<evidence type="ECO:0000256" key="4">
    <source>
        <dbReference type="ARBA" id="ARBA00022679"/>
    </source>
</evidence>
<gene>
    <name evidence="12" type="primary">TDEL0C06780</name>
    <name evidence="12" type="ORF">TDEL_0C06780</name>
</gene>
<dbReference type="GO" id="GO:1904750">
    <property type="term" value="P:negative regulation of protein localization to nucleolus"/>
    <property type="evidence" value="ECO:0007669"/>
    <property type="project" value="EnsemblFungi"/>
</dbReference>
<keyword evidence="6" id="KW-0418">Kinase</keyword>
<dbReference type="eggNOG" id="KOG0201">
    <property type="taxonomic scope" value="Eukaryota"/>
</dbReference>
<evidence type="ECO:0000256" key="10">
    <source>
        <dbReference type="PROSITE-ProRule" id="PRU10141"/>
    </source>
</evidence>
<dbReference type="InterPro" id="IPR011009">
    <property type="entry name" value="Kinase-like_dom_sf"/>
</dbReference>
<dbReference type="GO" id="GO:0005628">
    <property type="term" value="C:prospore membrane"/>
    <property type="evidence" value="ECO:0007669"/>
    <property type="project" value="EnsemblFungi"/>
</dbReference>
<dbReference type="SMART" id="SM00220">
    <property type="entry name" value="S_TKc"/>
    <property type="match status" value="1"/>
</dbReference>
<evidence type="ECO:0000256" key="2">
    <source>
        <dbReference type="ARBA" id="ARBA00012513"/>
    </source>
</evidence>
<dbReference type="RefSeq" id="XP_003680778.1">
    <property type="nucleotide sequence ID" value="XM_003680730.1"/>
</dbReference>
<feature type="domain" description="Protein kinase" evidence="11">
    <location>
        <begin position="17"/>
        <end position="271"/>
    </location>
</feature>
<dbReference type="InterPro" id="IPR050629">
    <property type="entry name" value="STE20/SPS1-PAK"/>
</dbReference>
<dbReference type="GO" id="GO:0004674">
    <property type="term" value="F:protein serine/threonine kinase activity"/>
    <property type="evidence" value="ECO:0007669"/>
    <property type="project" value="UniProtKB-KW"/>
</dbReference>
<dbReference type="AlphaFoldDB" id="G8ZQT0"/>
<evidence type="ECO:0000259" key="11">
    <source>
        <dbReference type="PROSITE" id="PS50011"/>
    </source>
</evidence>
<dbReference type="PANTHER" id="PTHR48012:SF10">
    <property type="entry name" value="FI20177P1"/>
    <property type="match status" value="1"/>
</dbReference>
<dbReference type="SUPFAM" id="SSF56112">
    <property type="entry name" value="Protein kinase-like (PK-like)"/>
    <property type="match status" value="1"/>
</dbReference>
<dbReference type="PRINTS" id="PR00109">
    <property type="entry name" value="TYRKINASE"/>
</dbReference>
<dbReference type="GO" id="GO:0005737">
    <property type="term" value="C:cytoplasm"/>
    <property type="evidence" value="ECO:0007669"/>
    <property type="project" value="EnsemblFungi"/>
</dbReference>
<dbReference type="InterPro" id="IPR000719">
    <property type="entry name" value="Prot_kinase_dom"/>
</dbReference>
<keyword evidence="5 10" id="KW-0547">Nucleotide-binding</keyword>
<dbReference type="EC" id="2.7.11.1" evidence="2"/>
<name>G8ZQT0_TORDE</name>